<feature type="compositionally biased region" description="Polar residues" evidence="2">
    <location>
        <begin position="285"/>
        <end position="295"/>
    </location>
</feature>
<feature type="compositionally biased region" description="Low complexity" evidence="2">
    <location>
        <begin position="1090"/>
        <end position="1102"/>
    </location>
</feature>
<feature type="compositionally biased region" description="Gly residues" evidence="2">
    <location>
        <begin position="1079"/>
        <end position="1089"/>
    </location>
</feature>
<feature type="region of interest" description="Disordered" evidence="2">
    <location>
        <begin position="283"/>
        <end position="335"/>
    </location>
</feature>
<organism evidence="4 5">
    <name type="scientific">Pleodorina starrii</name>
    <dbReference type="NCBI Taxonomy" id="330485"/>
    <lineage>
        <taxon>Eukaryota</taxon>
        <taxon>Viridiplantae</taxon>
        <taxon>Chlorophyta</taxon>
        <taxon>core chlorophytes</taxon>
        <taxon>Chlorophyceae</taxon>
        <taxon>CS clade</taxon>
        <taxon>Chlamydomonadales</taxon>
        <taxon>Volvocaceae</taxon>
        <taxon>Pleodorina</taxon>
    </lineage>
</organism>
<feature type="region of interest" description="Disordered" evidence="2">
    <location>
        <begin position="1558"/>
        <end position="1607"/>
    </location>
</feature>
<dbReference type="Proteomes" id="UP001165080">
    <property type="component" value="Unassembled WGS sequence"/>
</dbReference>
<feature type="region of interest" description="Disordered" evidence="2">
    <location>
        <begin position="347"/>
        <end position="676"/>
    </location>
</feature>
<dbReference type="PANTHER" id="PTHR13037">
    <property type="entry name" value="FORMIN"/>
    <property type="match status" value="1"/>
</dbReference>
<evidence type="ECO:0000256" key="3">
    <source>
        <dbReference type="SAM" id="Phobius"/>
    </source>
</evidence>
<feature type="compositionally biased region" description="Basic residues" evidence="2">
    <location>
        <begin position="1413"/>
        <end position="1423"/>
    </location>
</feature>
<proteinExistence type="predicted"/>
<feature type="compositionally biased region" description="Gly residues" evidence="2">
    <location>
        <begin position="466"/>
        <end position="487"/>
    </location>
</feature>
<evidence type="ECO:0000313" key="5">
    <source>
        <dbReference type="Proteomes" id="UP001165080"/>
    </source>
</evidence>
<feature type="region of interest" description="Disordered" evidence="2">
    <location>
        <begin position="835"/>
        <end position="869"/>
    </location>
</feature>
<accession>A0A9W6BN52</accession>
<dbReference type="PANTHER" id="PTHR13037:SF24">
    <property type="entry name" value="POLYCOMB PROTEIN PCL-RELATED"/>
    <property type="match status" value="1"/>
</dbReference>
<feature type="transmembrane region" description="Helical" evidence="3">
    <location>
        <begin position="75"/>
        <end position="95"/>
    </location>
</feature>
<feature type="transmembrane region" description="Helical" evidence="3">
    <location>
        <begin position="2224"/>
        <end position="2245"/>
    </location>
</feature>
<feature type="compositionally biased region" description="Gly residues" evidence="2">
    <location>
        <begin position="1258"/>
        <end position="1267"/>
    </location>
</feature>
<feature type="compositionally biased region" description="Low complexity" evidence="2">
    <location>
        <begin position="1838"/>
        <end position="1854"/>
    </location>
</feature>
<keyword evidence="3" id="KW-0472">Membrane</keyword>
<feature type="compositionally biased region" description="Basic and acidic residues" evidence="2">
    <location>
        <begin position="1424"/>
        <end position="1447"/>
    </location>
</feature>
<feature type="compositionally biased region" description="Low complexity" evidence="2">
    <location>
        <begin position="521"/>
        <end position="532"/>
    </location>
</feature>
<feature type="region of interest" description="Disordered" evidence="2">
    <location>
        <begin position="1838"/>
        <end position="1970"/>
    </location>
</feature>
<feature type="compositionally biased region" description="Pro residues" evidence="2">
    <location>
        <begin position="885"/>
        <end position="896"/>
    </location>
</feature>
<feature type="transmembrane region" description="Helical" evidence="3">
    <location>
        <begin position="2092"/>
        <end position="2113"/>
    </location>
</feature>
<protein>
    <submittedName>
        <fullName evidence="4">Uncharacterized protein</fullName>
    </submittedName>
</protein>
<feature type="transmembrane region" description="Helical" evidence="3">
    <location>
        <begin position="249"/>
        <end position="272"/>
    </location>
</feature>
<feature type="transmembrane region" description="Helical" evidence="3">
    <location>
        <begin position="2133"/>
        <end position="2154"/>
    </location>
</feature>
<feature type="compositionally biased region" description="Basic residues" evidence="2">
    <location>
        <begin position="1448"/>
        <end position="1457"/>
    </location>
</feature>
<evidence type="ECO:0000256" key="2">
    <source>
        <dbReference type="SAM" id="MobiDB-lite"/>
    </source>
</evidence>
<feature type="compositionally biased region" description="Basic residues" evidence="2">
    <location>
        <begin position="1367"/>
        <end position="1377"/>
    </location>
</feature>
<sequence>MSDSTEEQKQEPRPAGQALASRLALTTLPLCLAMKLRLPFASQMRPVHTMLAATWPLVLLAGMRGVSSPARPKRLMFRAVGAMHAAVMALALVCVSLRGSRSRCFRTVEAVLQWHGILLQALITALPFPQASSLWRMFPPPCLHALLRFACSVVALRLGCTVVSAVLTAPAPSQLKPLLLKTAQDVSPVPTFPGFAKAPTTPAVAGTSSGPAGGNAAASAFANKGSVGGGMGGGGGGGLVRLGGLEVRLLLAAAVGGLAAWVMDLALTAAMARLHDALQLGTRRMPQQGSANRTTASDGGQKSGGAGGSAESAPVALRGNNPTPRSARAPCEGRREAVAAGAVAVSELPSPPPAADLHATSGPPSAGRVTAAAAEDDDALAPPSRPRHEPSDARPPPPQQQLEAAPEGERPSGRRCSRHPSSNPELYRAAEPPAEGAGQSFAALEPASPQTLAWVGGLGDMSWTGGVSGDGTSGSGDGASRGGGGSSSGDADTPHHSSRRRTRCGTSAATELGAPPPPQRAGATAAGIPGAGAELGSAQPQQQGADTPPRLASGSSMPEPVAAPHCCLQRRREEDTPACTAARAAASTAAAAGAGAPAAAAESPPLEYASPCVLRSPDREDAASVAATRRDLAPELRLDLPPPPPPSLPGTSLPATSSPPPPPPREAAVPEPGGGERLWSFAATARTQQVGAAADPPVAAAAAAPPAGRRSVLYNSPVRQITVMFKLDSPPDVPYERVATSLTAAAHTVVDEVMGGLRREGPDAADAAVADAPAARRPSAGGNLPPRRWLSHTTQVHCLRGCVEILLRLQYEGDDLQEQELAGALTGLERELRQRAAVSGSGSSGSESESAAGQSSGHGSSSRSAAPPAADVESQYPVIVLQHPPVAPPPGSPPDPLGTAATTSVQHPPSATILPAAAAPDTAAVAAPALAAAGSGGGVGGVGAAGQEALVNVRFATALPLVAYMHPPVLAATVATSPFGTATSEDSGVFASVGGFGAGTGAGEPAVAASWLVGHQQAPHASVAAQPGGGDGGGDAGGGGGLVGGGGAVLPPPQQLLRIMEPWSSADCSGYFSPSRGASGHGNGRGGSANGAASGDVSSGAVTDSTRGSDPGAASATGAVHSGPRGHHRVSAGPPLLSIPSVELGTPASQQQALSRSGSAAKAADWAAAVAEPPLAAAILGGGGPPEAAALLLLEAAAHQQHHHHAAASQHRFRRRSVVTSGAASSAEGGGAAGSAGEGHRRPPRRRRTFDASHFIARGGGSDGDSGGQSRACPPHGAQAPADRRKLGGSAAAGGAASGGGGSGAIRYHPQGPEEGAEASAALGQPPGAALGPAAAAQPVPESRAGQGEGLGWEERPSPAANPASGHQRRSSARHRLASAPPGALDLLAPFGPDDPLALPAKQPAQQGLPQHPRQHYHHHYHRPQHEQLLIHDHKDPEQQHSPDTAHHQHQHHQHVRRLSDSLRTTDPAERPPPSPPPQRGSLPPFVAAAPASPSRQWALRPPEVILEDVVVEGVAESAMSLLPLSAGAFAITRSRTAGGNGGVRIDLFFDTDAPIVGGAGGRTDGSGGSGSSQDSSGGRGSDGSSDCGGGPEQRTLQQQPLQAPPPSVDVRVVVKQHGSVVAEVERLTVGYPRGVSVRLDLSGIEEGSAALLVLPYPQPVGNQPAAQAQAVLEAEAPAAALLYTPLAIVPPLVASELRGLMHEMQRAAATGPRRADPRVVRARAFTHHFSALVSDIVSLLLGCERVAEEAEAVSAAGDGGGAAPAADSRSAAAFLVRRQEELRVLGIGLVSYLIEMGLVATVRYLLDEVQSAGVEIRSGDLVGEEAVRHILGMSLGEGLLSSPNQQREQQQQEQEQRGTPEAGSGAAGKAAAQLETAGRAVGPPDAAFRVPPPTMGQGGGGGGGGGLHAPRGASGGPVAADHHQQQQQQQPQEQWQGDGTPYTAGGASKRPSSSNGSSSRIRPGFDTVGDAAIAGGRPAAPGLREVLLGFRSPDLERRFQAFLGSASRWQEKAISMALPAALPLVLSILAVAAGPDATGSMLLGGGKGAAVLMDGGGRCGGASCIKGDVGGDGGGGGGVQALMPLRPVVDLLPVAVAALGVAVGLLSLPAALCRAIVPDEAPGVVMQRCREVVVRLVHFAATALPVVFVWMTSRPPTDPLMWAAYTVAALVVVLQPAMASVRFLSYHMCWALDLIVLGSLACKVVGVTEGLQGVSGARGAPPGVAVAAAAAGLLAASAALTAWIDLQWRRTFLQ</sequence>
<feature type="region of interest" description="Disordered" evidence="2">
    <location>
        <begin position="882"/>
        <end position="907"/>
    </location>
</feature>
<feature type="compositionally biased region" description="Low complexity" evidence="2">
    <location>
        <begin position="1949"/>
        <end position="1963"/>
    </location>
</feature>
<feature type="compositionally biased region" description="Gly residues" evidence="2">
    <location>
        <begin position="1578"/>
        <end position="1592"/>
    </location>
</feature>
<feature type="compositionally biased region" description="Gly residues" evidence="2">
    <location>
        <begin position="1558"/>
        <end position="1571"/>
    </location>
</feature>
<evidence type="ECO:0000256" key="1">
    <source>
        <dbReference type="ARBA" id="ARBA00022581"/>
    </source>
</evidence>
<dbReference type="EMBL" id="BRXU01000010">
    <property type="protein sequence ID" value="GLC54411.1"/>
    <property type="molecule type" value="Genomic_DNA"/>
</dbReference>
<keyword evidence="3" id="KW-1133">Transmembrane helix</keyword>
<feature type="compositionally biased region" description="Basic and acidic residues" evidence="2">
    <location>
        <begin position="616"/>
        <end position="638"/>
    </location>
</feature>
<feature type="compositionally biased region" description="Low complexity" evidence="2">
    <location>
        <begin position="1321"/>
        <end position="1339"/>
    </location>
</feature>
<feature type="compositionally biased region" description="Gly residues" evidence="2">
    <location>
        <begin position="1228"/>
        <end position="1237"/>
    </location>
</feature>
<feature type="region of interest" description="Disordered" evidence="2">
    <location>
        <begin position="1019"/>
        <end position="1048"/>
    </location>
</feature>
<comment type="caution">
    <text evidence="4">The sequence shown here is derived from an EMBL/GenBank/DDBJ whole genome shotgun (WGS) entry which is preliminary data.</text>
</comment>
<gene>
    <name evidence="4" type="primary">PLEST005096</name>
    <name evidence="4" type="ORF">PLESTB_000860700</name>
</gene>
<name>A0A9W6BN52_9CHLO</name>
<feature type="compositionally biased region" description="Low complexity" evidence="2">
    <location>
        <begin position="577"/>
        <end position="601"/>
    </location>
</feature>
<reference evidence="4 5" key="1">
    <citation type="journal article" date="2023" name="Commun. Biol.">
        <title>Reorganization of the ancestral sex-determining regions during the evolution of trioecy in Pleodorina starrii.</title>
        <authorList>
            <person name="Takahashi K."/>
            <person name="Suzuki S."/>
            <person name="Kawai-Toyooka H."/>
            <person name="Yamamoto K."/>
            <person name="Hamaji T."/>
            <person name="Ootsuki R."/>
            <person name="Yamaguchi H."/>
            <person name="Kawachi M."/>
            <person name="Higashiyama T."/>
            <person name="Nozaki H."/>
        </authorList>
    </citation>
    <scope>NUCLEOTIDE SEQUENCE [LARGE SCALE GENOMIC DNA]</scope>
    <source>
        <strain evidence="4 5">NIES-4479</strain>
    </source>
</reference>
<feature type="compositionally biased region" description="Gly residues" evidence="2">
    <location>
        <begin position="1027"/>
        <end position="1048"/>
    </location>
</feature>
<feature type="compositionally biased region" description="Low complexity" evidence="2">
    <location>
        <begin position="1480"/>
        <end position="1495"/>
    </location>
</feature>
<feature type="transmembrane region" description="Helical" evidence="3">
    <location>
        <begin position="2191"/>
        <end position="2212"/>
    </location>
</feature>
<feature type="compositionally biased region" description="Gly residues" evidence="2">
    <location>
        <begin position="1897"/>
        <end position="1908"/>
    </location>
</feature>
<keyword evidence="1" id="KW-0945">Host-virus interaction</keyword>
<feature type="transmembrane region" description="Helical" evidence="3">
    <location>
        <begin position="2160"/>
        <end position="2179"/>
    </location>
</feature>
<feature type="compositionally biased region" description="Basic residues" evidence="2">
    <location>
        <begin position="1202"/>
        <end position="1217"/>
    </location>
</feature>
<feature type="compositionally biased region" description="Low complexity" evidence="2">
    <location>
        <begin position="1593"/>
        <end position="1602"/>
    </location>
</feature>
<feature type="compositionally biased region" description="Low complexity" evidence="2">
    <location>
        <begin position="1926"/>
        <end position="1937"/>
    </location>
</feature>
<keyword evidence="3" id="KW-0812">Transmembrane</keyword>
<evidence type="ECO:0000313" key="4">
    <source>
        <dbReference type="EMBL" id="GLC54411.1"/>
    </source>
</evidence>
<feature type="transmembrane region" description="Helical" evidence="3">
    <location>
        <begin position="46"/>
        <end position="63"/>
    </location>
</feature>
<feature type="region of interest" description="Disordered" evidence="2">
    <location>
        <begin position="1077"/>
        <end position="1142"/>
    </location>
</feature>
<keyword evidence="5" id="KW-1185">Reference proteome</keyword>
<feature type="region of interest" description="Disordered" evidence="2">
    <location>
        <begin position="1202"/>
        <end position="1496"/>
    </location>
</feature>
<feature type="compositionally biased region" description="Low complexity" evidence="2">
    <location>
        <begin position="1863"/>
        <end position="1879"/>
    </location>
</feature>